<protein>
    <submittedName>
        <fullName evidence="1">Uncharacterized protein</fullName>
    </submittedName>
</protein>
<evidence type="ECO:0000313" key="1">
    <source>
        <dbReference type="EMBL" id="CAL1285915.1"/>
    </source>
</evidence>
<reference evidence="1 2" key="1">
    <citation type="submission" date="2024-04" db="EMBL/GenBank/DDBJ databases">
        <authorList>
            <person name="Rising A."/>
            <person name="Reimegard J."/>
            <person name="Sonavane S."/>
            <person name="Akerstrom W."/>
            <person name="Nylinder S."/>
            <person name="Hedman E."/>
            <person name="Kallberg Y."/>
        </authorList>
    </citation>
    <scope>NUCLEOTIDE SEQUENCE [LARGE SCALE GENOMIC DNA]</scope>
</reference>
<name>A0AAV2AR91_9ARAC</name>
<organism evidence="1 2">
    <name type="scientific">Larinioides sclopetarius</name>
    <dbReference type="NCBI Taxonomy" id="280406"/>
    <lineage>
        <taxon>Eukaryota</taxon>
        <taxon>Metazoa</taxon>
        <taxon>Ecdysozoa</taxon>
        <taxon>Arthropoda</taxon>
        <taxon>Chelicerata</taxon>
        <taxon>Arachnida</taxon>
        <taxon>Araneae</taxon>
        <taxon>Araneomorphae</taxon>
        <taxon>Entelegynae</taxon>
        <taxon>Araneoidea</taxon>
        <taxon>Araneidae</taxon>
        <taxon>Larinioides</taxon>
    </lineage>
</organism>
<dbReference type="EMBL" id="CAXIEN010000196">
    <property type="protein sequence ID" value="CAL1285915.1"/>
    <property type="molecule type" value="Genomic_DNA"/>
</dbReference>
<dbReference type="Proteomes" id="UP001497382">
    <property type="component" value="Unassembled WGS sequence"/>
</dbReference>
<sequence length="69" mass="8359">MTKLVILSFKRRVFHEVARKYLKWHHCQLVSFLMDPFYENRKQPLLHIQIFTARWLVFQKGCVPTKAAN</sequence>
<accession>A0AAV2AR91</accession>
<comment type="caution">
    <text evidence="1">The sequence shown here is derived from an EMBL/GenBank/DDBJ whole genome shotgun (WGS) entry which is preliminary data.</text>
</comment>
<proteinExistence type="predicted"/>
<gene>
    <name evidence="1" type="ORF">LARSCL_LOCUS13981</name>
</gene>
<keyword evidence="2" id="KW-1185">Reference proteome</keyword>
<evidence type="ECO:0000313" key="2">
    <source>
        <dbReference type="Proteomes" id="UP001497382"/>
    </source>
</evidence>
<dbReference type="AlphaFoldDB" id="A0AAV2AR91"/>